<dbReference type="EMBL" id="CP163443">
    <property type="protein sequence ID" value="XDQ55148.1"/>
    <property type="molecule type" value="Genomic_DNA"/>
</dbReference>
<evidence type="ECO:0000259" key="1">
    <source>
        <dbReference type="Pfam" id="PF02702"/>
    </source>
</evidence>
<gene>
    <name evidence="2" type="ORF">AB5J53_27560</name>
</gene>
<reference evidence="2" key="1">
    <citation type="submission" date="2024-07" db="EMBL/GenBank/DDBJ databases">
        <authorList>
            <person name="Yu S.T."/>
        </authorList>
    </citation>
    <scope>NUCLEOTIDE SEQUENCE</scope>
    <source>
        <strain evidence="2">R41</strain>
    </source>
</reference>
<dbReference type="InterPro" id="IPR027417">
    <property type="entry name" value="P-loop_NTPase"/>
</dbReference>
<accession>A0AB39RMI6</accession>
<dbReference type="GO" id="GO:0016020">
    <property type="term" value="C:membrane"/>
    <property type="evidence" value="ECO:0007669"/>
    <property type="project" value="InterPro"/>
</dbReference>
<proteinExistence type="predicted"/>
<dbReference type="Pfam" id="PF02702">
    <property type="entry name" value="KdpD"/>
    <property type="match status" value="1"/>
</dbReference>
<evidence type="ECO:0000313" key="2">
    <source>
        <dbReference type="EMBL" id="XDQ55148.1"/>
    </source>
</evidence>
<feature type="domain" description="Signal transduction histidine kinase osmosensitive K+ channel sensor N-terminal" evidence="1">
    <location>
        <begin position="3"/>
        <end position="30"/>
    </location>
</feature>
<dbReference type="InterPro" id="IPR003852">
    <property type="entry name" value="Sig_transdc_His_kinase_KdpD_N"/>
</dbReference>
<protein>
    <recommendedName>
        <fullName evidence="1">Signal transduction histidine kinase osmosensitive K+ channel sensor N-terminal domain-containing protein</fullName>
    </recommendedName>
</protein>
<dbReference type="RefSeq" id="WP_369248334.1">
    <property type="nucleotide sequence ID" value="NZ_CP163443.1"/>
</dbReference>
<sequence>MGRGKLRICLGAAPGVGKTYAMLSEAHRRVAPLPVPYLGVPPAKRPRSSPRP</sequence>
<dbReference type="GO" id="GO:0000155">
    <property type="term" value="F:phosphorelay sensor kinase activity"/>
    <property type="evidence" value="ECO:0007669"/>
    <property type="project" value="InterPro"/>
</dbReference>
<dbReference type="Gene3D" id="3.40.50.300">
    <property type="entry name" value="P-loop containing nucleotide triphosphate hydrolases"/>
    <property type="match status" value="1"/>
</dbReference>
<organism evidence="2">
    <name type="scientific">Streptomyces sp. R41</name>
    <dbReference type="NCBI Taxonomy" id="3238632"/>
    <lineage>
        <taxon>Bacteria</taxon>
        <taxon>Bacillati</taxon>
        <taxon>Actinomycetota</taxon>
        <taxon>Actinomycetes</taxon>
        <taxon>Kitasatosporales</taxon>
        <taxon>Streptomycetaceae</taxon>
        <taxon>Streptomyces</taxon>
    </lineage>
</organism>
<dbReference type="AlphaFoldDB" id="A0AB39RMI6"/>
<name>A0AB39RMI6_9ACTN</name>